<dbReference type="KEGG" id="rhd:R2APBS1_0259"/>
<organism evidence="2 3">
    <name type="scientific">Rhodanobacter denitrificans</name>
    <dbReference type="NCBI Taxonomy" id="666685"/>
    <lineage>
        <taxon>Bacteria</taxon>
        <taxon>Pseudomonadati</taxon>
        <taxon>Pseudomonadota</taxon>
        <taxon>Gammaproteobacteria</taxon>
        <taxon>Lysobacterales</taxon>
        <taxon>Rhodanobacteraceae</taxon>
        <taxon>Rhodanobacter</taxon>
    </lineage>
</organism>
<dbReference type="InterPro" id="IPR036052">
    <property type="entry name" value="TrpB-like_PALP_sf"/>
</dbReference>
<dbReference type="AlphaFoldDB" id="I4WS87"/>
<accession>M4NAD8</accession>
<feature type="chain" id="PRO_5003697308" evidence="1">
    <location>
        <begin position="23"/>
        <end position="186"/>
    </location>
</feature>
<name>I4WS87_9GAMM</name>
<accession>I4WS87</accession>
<evidence type="ECO:0000313" key="2">
    <source>
        <dbReference type="EMBL" id="AGG87435.1"/>
    </source>
</evidence>
<sequence length="186" mass="19458" precursor="true">MHKLCKVVMGVAFIGLASGVIAAEQSSLPKQFTTTSSTGTQQVAVRSDGTIEAQNAEPGLTTHITIRVVGHAAIIQTDDGISTTTKVVDLDANTAWLKSHPDLALKIQNARTWLMQHRKSTHAPLMAALGGTCSTELQRLLDAADAAVAACSGGGGLMCAIAVGEYGKAKDAYDNCMKVISPPRQE</sequence>
<keyword evidence="1" id="KW-0732">Signal</keyword>
<dbReference type="Proteomes" id="UP000011859">
    <property type="component" value="Chromosome"/>
</dbReference>
<reference evidence="2 3" key="1">
    <citation type="submission" date="2012-04" db="EMBL/GenBank/DDBJ databases">
        <title>Complete genome of Rhodanobacter sp. 2APBS1.</title>
        <authorList>
            <consortium name="US DOE Joint Genome Institute"/>
            <person name="Huntemann M."/>
            <person name="Wei C.-L."/>
            <person name="Han J."/>
            <person name="Detter J.C."/>
            <person name="Han C."/>
            <person name="Tapia R."/>
            <person name="Munk A.C.C."/>
            <person name="Chen A."/>
            <person name="Krypides N."/>
            <person name="Mavromatis K."/>
            <person name="Markowitz V."/>
            <person name="Szeto E."/>
            <person name="Ivanova N."/>
            <person name="Mikhailova N."/>
            <person name="Ovchinnikova G."/>
            <person name="Pagani I."/>
            <person name="Pati A."/>
            <person name="Goodwin L."/>
            <person name="Peters L."/>
            <person name="Pitluck S."/>
            <person name="Woyke T."/>
            <person name="Prakash O."/>
            <person name="Elkins J."/>
            <person name="Brown S."/>
            <person name="Palumbo A."/>
            <person name="Hemme C."/>
            <person name="Zhou J."/>
            <person name="Watson D."/>
            <person name="Jardine P."/>
            <person name="Kostka J."/>
            <person name="Green S."/>
        </authorList>
    </citation>
    <scope>NUCLEOTIDE SEQUENCE [LARGE SCALE GENOMIC DNA]</scope>
    <source>
        <strain evidence="2 3">2APBS1</strain>
    </source>
</reference>
<feature type="signal peptide" evidence="1">
    <location>
        <begin position="1"/>
        <end position="22"/>
    </location>
</feature>
<dbReference type="RefSeq" id="WP_007511018.1">
    <property type="nucleotide sequence ID" value="NC_020541.1"/>
</dbReference>
<evidence type="ECO:0000313" key="3">
    <source>
        <dbReference type="Proteomes" id="UP000011859"/>
    </source>
</evidence>
<dbReference type="HOGENOM" id="CLU_1459760_0_0_6"/>
<dbReference type="EMBL" id="CP003470">
    <property type="protein sequence ID" value="AGG87435.1"/>
    <property type="molecule type" value="Genomic_DNA"/>
</dbReference>
<gene>
    <name evidence="2" type="ORF">R2APBS1_0259</name>
</gene>
<keyword evidence="3" id="KW-1185">Reference proteome</keyword>
<proteinExistence type="predicted"/>
<dbReference type="GeneID" id="72425237"/>
<evidence type="ECO:0000256" key="1">
    <source>
        <dbReference type="SAM" id="SignalP"/>
    </source>
</evidence>
<protein>
    <submittedName>
        <fullName evidence="2">Uncharacterized protein</fullName>
    </submittedName>
</protein>
<dbReference type="PATRIC" id="fig|666685.9.peg.1978"/>
<dbReference type="SUPFAM" id="SSF53686">
    <property type="entry name" value="Tryptophan synthase beta subunit-like PLP-dependent enzymes"/>
    <property type="match status" value="1"/>
</dbReference>